<evidence type="ECO:0000256" key="1">
    <source>
        <dbReference type="ARBA" id="ARBA00001938"/>
    </source>
</evidence>
<dbReference type="Gene3D" id="2.40.50.100">
    <property type="match status" value="1"/>
</dbReference>
<evidence type="ECO:0000259" key="3">
    <source>
        <dbReference type="PROSITE" id="PS50968"/>
    </source>
</evidence>
<dbReference type="NCBIfam" id="NF011457">
    <property type="entry name" value="PRK14875.1"/>
    <property type="match status" value="1"/>
</dbReference>
<accession>A0A3N2QR84</accession>
<dbReference type="PROSITE" id="PS00189">
    <property type="entry name" value="LIPOYL"/>
    <property type="match status" value="1"/>
</dbReference>
<dbReference type="AlphaFoldDB" id="A0A3N2QR84"/>
<gene>
    <name evidence="4" type="ORF">EAT49_17950</name>
</gene>
<comment type="cofactor">
    <cofactor evidence="1">
        <name>(R)-lipoate</name>
        <dbReference type="ChEBI" id="CHEBI:83088"/>
    </cofactor>
</comment>
<dbReference type="SUPFAM" id="SSF53474">
    <property type="entry name" value="alpha/beta-Hydrolases"/>
    <property type="match status" value="1"/>
</dbReference>
<comment type="caution">
    <text evidence="4">The sequence shown here is derived from an EMBL/GenBank/DDBJ whole genome shotgun (WGS) entry which is preliminary data.</text>
</comment>
<dbReference type="SUPFAM" id="SSF51230">
    <property type="entry name" value="Single hybrid motif"/>
    <property type="match status" value="1"/>
</dbReference>
<keyword evidence="5" id="KW-1185">Reference proteome</keyword>
<sequence length="369" mass="38235">MTDRITPVTMPKWGMTMTEGKVSGWLKSPGDAIEKGEDFVEIETEKITNVVEADTSGTLRRIVVPEGRSAPCGALIAVMAPAAVGDDEIDAYLGDFAAPESEEAAASALTGRTVEAAGLRLRVVTAEGPPEAVPAVLLHGFGSDAASWMFNHEELGRARTVHAVELPSHGGSDVDADCTTLDALATVLGAALGQLAPERVHLAGHSLGGRLALRLAAELGERAASLALIAPAGLGPEVNADFVEQFVAAGRRRPMKAALQMLVADKDAIGSDMIERTLSYKRIDGVPEALRAIADGALLNGAAAEGAFEDLAAVTAPVLVLWGEADEVLPPAEPEGAETRILPGVGHMPQMEAAGEVTSALARHMEAAE</sequence>
<name>A0A3N2QR84_9RHOB</name>
<dbReference type="InterPro" id="IPR050266">
    <property type="entry name" value="AB_hydrolase_sf"/>
</dbReference>
<dbReference type="GO" id="GO:0016020">
    <property type="term" value="C:membrane"/>
    <property type="evidence" value="ECO:0007669"/>
    <property type="project" value="TreeGrafter"/>
</dbReference>
<dbReference type="GO" id="GO:0016740">
    <property type="term" value="F:transferase activity"/>
    <property type="evidence" value="ECO:0007669"/>
    <property type="project" value="UniProtKB-KW"/>
</dbReference>
<evidence type="ECO:0000313" key="5">
    <source>
        <dbReference type="Proteomes" id="UP000268016"/>
    </source>
</evidence>
<dbReference type="InterPro" id="IPR000073">
    <property type="entry name" value="AB_hydrolase_1"/>
</dbReference>
<dbReference type="PROSITE" id="PS50968">
    <property type="entry name" value="BIOTINYL_LIPOYL"/>
    <property type="match status" value="1"/>
</dbReference>
<keyword evidence="2" id="KW-0450">Lipoyl</keyword>
<keyword evidence="4" id="KW-0808">Transferase</keyword>
<dbReference type="Proteomes" id="UP000268016">
    <property type="component" value="Unassembled WGS sequence"/>
</dbReference>
<reference evidence="4 5" key="1">
    <citation type="submission" date="2018-10" db="EMBL/GenBank/DDBJ databases">
        <title>Histidinibacterium lentulum gen. nov., sp. nov., a marine bacterium from the culture broth of Picochlorum sp. 122.</title>
        <authorList>
            <person name="Wang G."/>
        </authorList>
    </citation>
    <scope>NUCLEOTIDE SEQUENCE [LARGE SCALE GENOMIC DNA]</scope>
    <source>
        <strain evidence="4 5">B17</strain>
    </source>
</reference>
<dbReference type="Pfam" id="PF12697">
    <property type="entry name" value="Abhydrolase_6"/>
    <property type="match status" value="1"/>
</dbReference>
<proteinExistence type="predicted"/>
<dbReference type="PANTHER" id="PTHR43798:SF33">
    <property type="entry name" value="HYDROLASE, PUTATIVE (AFU_ORTHOLOGUE AFUA_2G14860)-RELATED"/>
    <property type="match status" value="1"/>
</dbReference>
<dbReference type="InterPro" id="IPR003016">
    <property type="entry name" value="2-oxoA_DH_lipoyl-BS"/>
</dbReference>
<organism evidence="4 5">
    <name type="scientific">Histidinibacterium lentulum</name>
    <dbReference type="NCBI Taxonomy" id="2480588"/>
    <lineage>
        <taxon>Bacteria</taxon>
        <taxon>Pseudomonadati</taxon>
        <taxon>Pseudomonadota</taxon>
        <taxon>Alphaproteobacteria</taxon>
        <taxon>Rhodobacterales</taxon>
        <taxon>Paracoccaceae</taxon>
        <taxon>Histidinibacterium</taxon>
    </lineage>
</organism>
<dbReference type="PRINTS" id="PR00111">
    <property type="entry name" value="ABHYDROLASE"/>
</dbReference>
<dbReference type="PANTHER" id="PTHR43798">
    <property type="entry name" value="MONOACYLGLYCEROL LIPASE"/>
    <property type="match status" value="1"/>
</dbReference>
<evidence type="ECO:0000256" key="2">
    <source>
        <dbReference type="ARBA" id="ARBA00022823"/>
    </source>
</evidence>
<dbReference type="Pfam" id="PF00364">
    <property type="entry name" value="Biotin_lipoyl"/>
    <property type="match status" value="1"/>
</dbReference>
<dbReference type="InterPro" id="IPR029058">
    <property type="entry name" value="AB_hydrolase_fold"/>
</dbReference>
<dbReference type="Gene3D" id="3.40.50.1820">
    <property type="entry name" value="alpha/beta hydrolase"/>
    <property type="match status" value="1"/>
</dbReference>
<dbReference type="OrthoDB" id="9804723at2"/>
<dbReference type="EMBL" id="RDRB01000011">
    <property type="protein sequence ID" value="ROT97691.1"/>
    <property type="molecule type" value="Genomic_DNA"/>
</dbReference>
<feature type="domain" description="Lipoyl-binding" evidence="3">
    <location>
        <begin position="5"/>
        <end position="80"/>
    </location>
</feature>
<dbReference type="InterPro" id="IPR000089">
    <property type="entry name" value="Biotin_lipoyl"/>
</dbReference>
<protein>
    <submittedName>
        <fullName evidence="4">Acetoin dehydrogenase dihydrolipoyllysine-residue acetyltransferase subunit</fullName>
    </submittedName>
</protein>
<dbReference type="CDD" id="cd06849">
    <property type="entry name" value="lipoyl_domain"/>
    <property type="match status" value="1"/>
</dbReference>
<evidence type="ECO:0000313" key="4">
    <source>
        <dbReference type="EMBL" id="ROT97691.1"/>
    </source>
</evidence>
<dbReference type="InterPro" id="IPR011053">
    <property type="entry name" value="Single_hybrid_motif"/>
</dbReference>
<dbReference type="RefSeq" id="WP_123643694.1">
    <property type="nucleotide sequence ID" value="NZ_ML119091.1"/>
</dbReference>